<evidence type="ECO:0000256" key="1">
    <source>
        <dbReference type="SAM" id="MobiDB-lite"/>
    </source>
</evidence>
<feature type="transmembrane region" description="Helical" evidence="2">
    <location>
        <begin position="87"/>
        <end position="116"/>
    </location>
</feature>
<feature type="compositionally biased region" description="Polar residues" evidence="1">
    <location>
        <begin position="332"/>
        <end position="346"/>
    </location>
</feature>
<feature type="transmembrane region" description="Helical" evidence="2">
    <location>
        <begin position="379"/>
        <end position="401"/>
    </location>
</feature>
<feature type="region of interest" description="Disordered" evidence="1">
    <location>
        <begin position="299"/>
        <end position="353"/>
    </location>
</feature>
<accession>A0AAJ0B419</accession>
<feature type="compositionally biased region" description="Polar residues" evidence="1">
    <location>
        <begin position="311"/>
        <end position="321"/>
    </location>
</feature>
<evidence type="ECO:0000256" key="2">
    <source>
        <dbReference type="SAM" id="Phobius"/>
    </source>
</evidence>
<reference evidence="3" key="1">
    <citation type="submission" date="2023-06" db="EMBL/GenBank/DDBJ databases">
        <title>Genome-scale phylogeny and comparative genomics of the fungal order Sordariales.</title>
        <authorList>
            <consortium name="Lawrence Berkeley National Laboratory"/>
            <person name="Hensen N."/>
            <person name="Bonometti L."/>
            <person name="Westerberg I."/>
            <person name="Brannstrom I.O."/>
            <person name="Guillou S."/>
            <person name="Cros-Aarteil S."/>
            <person name="Calhoun S."/>
            <person name="Haridas S."/>
            <person name="Kuo A."/>
            <person name="Mondo S."/>
            <person name="Pangilinan J."/>
            <person name="Riley R."/>
            <person name="Labutti K."/>
            <person name="Andreopoulos B."/>
            <person name="Lipzen A."/>
            <person name="Chen C."/>
            <person name="Yanf M."/>
            <person name="Daum C."/>
            <person name="Ng V."/>
            <person name="Clum A."/>
            <person name="Steindorff A."/>
            <person name="Ohm R."/>
            <person name="Martin F."/>
            <person name="Silar P."/>
            <person name="Natvig D."/>
            <person name="Lalanne C."/>
            <person name="Gautier V."/>
            <person name="Ament-Velasquez S.L."/>
            <person name="Kruys A."/>
            <person name="Hutchinson M.I."/>
            <person name="Powell A.J."/>
            <person name="Barry K."/>
            <person name="Miller A.N."/>
            <person name="Grigoriev I.V."/>
            <person name="Debuchy R."/>
            <person name="Gladieux P."/>
            <person name="Thoren M.H."/>
            <person name="Johannesson H."/>
        </authorList>
    </citation>
    <scope>NUCLEOTIDE SEQUENCE</scope>
    <source>
        <strain evidence="3">PSN4</strain>
    </source>
</reference>
<feature type="transmembrane region" description="Helical" evidence="2">
    <location>
        <begin position="128"/>
        <end position="152"/>
    </location>
</feature>
<feature type="transmembrane region" description="Helical" evidence="2">
    <location>
        <begin position="6"/>
        <end position="27"/>
    </location>
</feature>
<evidence type="ECO:0000313" key="3">
    <source>
        <dbReference type="EMBL" id="KAK1750394.1"/>
    </source>
</evidence>
<name>A0AAJ0B419_9PEZI</name>
<organism evidence="3 4">
    <name type="scientific">Echria macrotheca</name>
    <dbReference type="NCBI Taxonomy" id="438768"/>
    <lineage>
        <taxon>Eukaryota</taxon>
        <taxon>Fungi</taxon>
        <taxon>Dikarya</taxon>
        <taxon>Ascomycota</taxon>
        <taxon>Pezizomycotina</taxon>
        <taxon>Sordariomycetes</taxon>
        <taxon>Sordariomycetidae</taxon>
        <taxon>Sordariales</taxon>
        <taxon>Schizotheciaceae</taxon>
        <taxon>Echria</taxon>
    </lineage>
</organism>
<feature type="transmembrane region" description="Helical" evidence="2">
    <location>
        <begin position="488"/>
        <end position="514"/>
    </location>
</feature>
<dbReference type="Proteomes" id="UP001239445">
    <property type="component" value="Unassembled WGS sequence"/>
</dbReference>
<dbReference type="EMBL" id="MU839847">
    <property type="protein sequence ID" value="KAK1750394.1"/>
    <property type="molecule type" value="Genomic_DNA"/>
</dbReference>
<keyword evidence="2" id="KW-0472">Membrane</keyword>
<keyword evidence="2" id="KW-0812">Transmembrane</keyword>
<proteinExistence type="predicted"/>
<feature type="transmembrane region" description="Helical" evidence="2">
    <location>
        <begin position="413"/>
        <end position="434"/>
    </location>
</feature>
<gene>
    <name evidence="3" type="ORF">QBC47DRAFT_393998</name>
</gene>
<comment type="caution">
    <text evidence="3">The sequence shown here is derived from an EMBL/GenBank/DDBJ whole genome shotgun (WGS) entry which is preliminary data.</text>
</comment>
<keyword evidence="4" id="KW-1185">Reference proteome</keyword>
<protein>
    <submittedName>
        <fullName evidence="3">Uncharacterized protein</fullName>
    </submittedName>
</protein>
<feature type="transmembrane region" description="Helical" evidence="2">
    <location>
        <begin position="454"/>
        <end position="476"/>
    </location>
</feature>
<evidence type="ECO:0000313" key="4">
    <source>
        <dbReference type="Proteomes" id="UP001239445"/>
    </source>
</evidence>
<sequence length="527" mass="58119">MAGFLPPEVLFFYVCAVFPTIPVNFTWTRTHLGQRLNRAIATPLRQMLGGFMVLIAFIVFNLAMGVVVLLATVSISTDRVRWSQGAGLWFLALVTADTAAMMIVPTGTWIYGLWFFRNIPRFTRPSRVIRILEIAASLSLALGILGIVLSYLDAWPQFSDPADDNDGASPFNGSSLFRVTSYWTAIEATNRLVAFIVIERNRAMFGFPDRREPLWTKVAPDGDVLLDGGGIAVRLLDQDGTSHPMGTGLLARDFARQLAAASAHQSATPRQSISSGIELGQLTGGRRVTALYRVASSQTWDQQDEVDDPTPSGTSNDQQPLLSEVTGAAGTTDVSNENRQPSQQQHMDFRPSTRYWAGNPYPRAETTPGDFMSRGGVLLFFWFAMVWLTAVSFIAETLILVHGLESGMCQQGACYLPFITPFLALLWCACAAYYPVRRRISSKATEPQQKGPGMMLWILLVGPLVIFALQLGGVIWNSQASRSDDYMLISSIILGISWMPLGPAASNLIMLAWWPWINFRVDDLDSS</sequence>
<feature type="transmembrane region" description="Helical" evidence="2">
    <location>
        <begin position="48"/>
        <end position="75"/>
    </location>
</feature>
<dbReference type="AlphaFoldDB" id="A0AAJ0B419"/>
<keyword evidence="2" id="KW-1133">Transmembrane helix</keyword>